<dbReference type="PANTHER" id="PTHR42771">
    <property type="entry name" value="IRON(3+)-HYDROXAMATE IMPORT ATP-BINDING PROTEIN FHUC"/>
    <property type="match status" value="1"/>
</dbReference>
<dbReference type="OrthoDB" id="9784297at2"/>
<comment type="subcellular location">
    <subcellularLocation>
        <location evidence="1">Cell membrane</location>
        <topology evidence="1">Peripheral membrane protein</topology>
    </subcellularLocation>
</comment>
<keyword evidence="7" id="KW-0472">Membrane</keyword>
<evidence type="ECO:0000256" key="2">
    <source>
        <dbReference type="ARBA" id="ARBA00022448"/>
    </source>
</evidence>
<protein>
    <submittedName>
        <fullName evidence="9">Predicted ATPase</fullName>
    </submittedName>
</protein>
<sequence>MLKSLALLRDRIADPTVYPFTVPTIAALDRLSFTSRVTFFTGENGSGKSTLLEAIAAHIGFGREGGNRNFMFETSASSRSTDPLSRALRLSFDKRTGEGFYFRAESLFNVATYVDEIGATDAYGGISLHDRSHGETFFTVLDHKFRRSGLFLLDEPEAALSPQRQLAFLVLIHDTLRDYKDAQFIICTHSPILLGYPGAQIVSFDDPSLPEIAFDQTSPNRIVHRFLNDRERFLRELFEGDQPTLFE</sequence>
<evidence type="ECO:0000256" key="5">
    <source>
        <dbReference type="ARBA" id="ARBA00023004"/>
    </source>
</evidence>
<dbReference type="InterPro" id="IPR003593">
    <property type="entry name" value="AAA+_ATPase"/>
</dbReference>
<dbReference type="InterPro" id="IPR027417">
    <property type="entry name" value="P-loop_NTPase"/>
</dbReference>
<organism evidence="9 10">
    <name type="scientific">Granulicella rosea</name>
    <dbReference type="NCBI Taxonomy" id="474952"/>
    <lineage>
        <taxon>Bacteria</taxon>
        <taxon>Pseudomonadati</taxon>
        <taxon>Acidobacteriota</taxon>
        <taxon>Terriglobia</taxon>
        <taxon>Terriglobales</taxon>
        <taxon>Acidobacteriaceae</taxon>
        <taxon>Granulicella</taxon>
    </lineage>
</organism>
<dbReference type="SUPFAM" id="SSF52540">
    <property type="entry name" value="P-loop containing nucleoside triphosphate hydrolases"/>
    <property type="match status" value="1"/>
</dbReference>
<keyword evidence="4" id="KW-0410">Iron transport</keyword>
<dbReference type="PANTHER" id="PTHR42771:SF2">
    <property type="entry name" value="IRON(3+)-HYDROXAMATE IMPORT ATP-BINDING PROTEIN FHUC"/>
    <property type="match status" value="1"/>
</dbReference>
<keyword evidence="2" id="KW-0813">Transport</keyword>
<feature type="domain" description="AAA+ ATPase" evidence="8">
    <location>
        <begin position="34"/>
        <end position="228"/>
    </location>
</feature>
<gene>
    <name evidence="9" type="ORF">SAMN05421770_106241</name>
</gene>
<evidence type="ECO:0000313" key="9">
    <source>
        <dbReference type="EMBL" id="SNT27357.1"/>
    </source>
</evidence>
<evidence type="ECO:0000256" key="4">
    <source>
        <dbReference type="ARBA" id="ARBA00022496"/>
    </source>
</evidence>
<dbReference type="RefSeq" id="WP_089409555.1">
    <property type="nucleotide sequence ID" value="NZ_FZOU01000006.1"/>
</dbReference>
<dbReference type="SMART" id="SM00382">
    <property type="entry name" value="AAA"/>
    <property type="match status" value="1"/>
</dbReference>
<dbReference type="Proteomes" id="UP000198356">
    <property type="component" value="Unassembled WGS sequence"/>
</dbReference>
<evidence type="ECO:0000256" key="3">
    <source>
        <dbReference type="ARBA" id="ARBA00022475"/>
    </source>
</evidence>
<dbReference type="InterPro" id="IPR038729">
    <property type="entry name" value="Rad50/SbcC_AAA"/>
</dbReference>
<evidence type="ECO:0000313" key="10">
    <source>
        <dbReference type="Proteomes" id="UP000198356"/>
    </source>
</evidence>
<dbReference type="GO" id="GO:0006826">
    <property type="term" value="P:iron ion transport"/>
    <property type="evidence" value="ECO:0007669"/>
    <property type="project" value="UniProtKB-KW"/>
</dbReference>
<dbReference type="Gene3D" id="3.40.50.300">
    <property type="entry name" value="P-loop containing nucleotide triphosphate hydrolases"/>
    <property type="match status" value="2"/>
</dbReference>
<dbReference type="GO" id="GO:0016887">
    <property type="term" value="F:ATP hydrolysis activity"/>
    <property type="evidence" value="ECO:0007669"/>
    <property type="project" value="InterPro"/>
</dbReference>
<keyword evidence="3" id="KW-1003">Cell membrane</keyword>
<proteinExistence type="predicted"/>
<dbReference type="GO" id="GO:0005524">
    <property type="term" value="F:ATP binding"/>
    <property type="evidence" value="ECO:0007669"/>
    <property type="project" value="InterPro"/>
</dbReference>
<dbReference type="GO" id="GO:0006302">
    <property type="term" value="P:double-strand break repair"/>
    <property type="evidence" value="ECO:0007669"/>
    <property type="project" value="InterPro"/>
</dbReference>
<reference evidence="9 10" key="1">
    <citation type="submission" date="2017-06" db="EMBL/GenBank/DDBJ databases">
        <authorList>
            <person name="Kim H.J."/>
            <person name="Triplett B.A."/>
        </authorList>
    </citation>
    <scope>NUCLEOTIDE SEQUENCE [LARGE SCALE GENOMIC DNA]</scope>
    <source>
        <strain evidence="9 10">DSM 18704</strain>
    </source>
</reference>
<dbReference type="EMBL" id="FZOU01000006">
    <property type="protein sequence ID" value="SNT27357.1"/>
    <property type="molecule type" value="Genomic_DNA"/>
</dbReference>
<evidence type="ECO:0000256" key="7">
    <source>
        <dbReference type="ARBA" id="ARBA00023136"/>
    </source>
</evidence>
<evidence type="ECO:0000259" key="8">
    <source>
        <dbReference type="SMART" id="SM00382"/>
    </source>
</evidence>
<dbReference type="Pfam" id="PF13304">
    <property type="entry name" value="AAA_21"/>
    <property type="match status" value="1"/>
</dbReference>
<evidence type="ECO:0000256" key="1">
    <source>
        <dbReference type="ARBA" id="ARBA00004202"/>
    </source>
</evidence>
<dbReference type="GO" id="GO:0005886">
    <property type="term" value="C:plasma membrane"/>
    <property type="evidence" value="ECO:0007669"/>
    <property type="project" value="UniProtKB-SubCell"/>
</dbReference>
<dbReference type="InterPro" id="IPR051535">
    <property type="entry name" value="Siderophore_ABC-ATPase"/>
</dbReference>
<keyword evidence="6" id="KW-0406">Ion transport</keyword>
<dbReference type="AlphaFoldDB" id="A0A239L9P5"/>
<name>A0A239L9P5_9BACT</name>
<dbReference type="Pfam" id="PF13476">
    <property type="entry name" value="AAA_23"/>
    <property type="match status" value="1"/>
</dbReference>
<keyword evidence="5" id="KW-0408">Iron</keyword>
<evidence type="ECO:0000256" key="6">
    <source>
        <dbReference type="ARBA" id="ARBA00023065"/>
    </source>
</evidence>
<dbReference type="InterPro" id="IPR003959">
    <property type="entry name" value="ATPase_AAA_core"/>
</dbReference>
<keyword evidence="10" id="KW-1185">Reference proteome</keyword>
<accession>A0A239L9P5</accession>